<name>A0A7E6EXG2_9MOLL</name>
<dbReference type="AlphaFoldDB" id="A0A7E6EXG2"/>
<gene>
    <name evidence="3" type="primary">LOC115213289</name>
</gene>
<sequence>MHQQRRVKRTYLSHTSMSFEELKHKESELADIKAQLESAREKKIELQALLNELEKRLRILKDDCKERVQELEAFITEYGERLTILQENIQSLENKKRDLTLEIRLIHEHQDYFRKSLQAEAEKRLQYYRENKLKAERIQKEALGMSEIIEKLGNDIKMFKEDFKRRLTESAAHIIEEQAGIDEIEETKENVMKVVLKRIPSFKRLQVKHYKVEKLYNTSSKMFTYISQKEAIIEDEVKFAARNLESKKKKLAQWNARIENNRKAYIKALIVNANKIECIEENIYSELNKIRAIMLINSQLREALEEKEIMCKYWQQKLDNDGELAKKLQSQVNELRELLQMMRKMTEFMVESTQHRELNTEEHLENISETMASCGKTMSYIYEKIYGWLQRFEDSFGEIEKIKES</sequence>
<organism evidence="2 3">
    <name type="scientific">Octopus sinensis</name>
    <name type="common">East Asian common octopus</name>
    <dbReference type="NCBI Taxonomy" id="2607531"/>
    <lineage>
        <taxon>Eukaryota</taxon>
        <taxon>Metazoa</taxon>
        <taxon>Spiralia</taxon>
        <taxon>Lophotrochozoa</taxon>
        <taxon>Mollusca</taxon>
        <taxon>Cephalopoda</taxon>
        <taxon>Coleoidea</taxon>
        <taxon>Octopodiformes</taxon>
        <taxon>Octopoda</taxon>
        <taxon>Incirrata</taxon>
        <taxon>Octopodidae</taxon>
        <taxon>Octopus</taxon>
    </lineage>
</organism>
<keyword evidence="1" id="KW-0175">Coiled coil</keyword>
<evidence type="ECO:0000313" key="2">
    <source>
        <dbReference type="Proteomes" id="UP000515154"/>
    </source>
</evidence>
<reference evidence="3" key="1">
    <citation type="submission" date="2025-08" db="UniProtKB">
        <authorList>
            <consortium name="RefSeq"/>
        </authorList>
    </citation>
    <scope>IDENTIFICATION</scope>
</reference>
<dbReference type="KEGG" id="osn:115213289"/>
<accession>A0A7E6EXG2</accession>
<protein>
    <submittedName>
        <fullName evidence="3">Myosin-11-like</fullName>
    </submittedName>
</protein>
<keyword evidence="2" id="KW-1185">Reference proteome</keyword>
<evidence type="ECO:0000256" key="1">
    <source>
        <dbReference type="SAM" id="Coils"/>
    </source>
</evidence>
<feature type="coiled-coil region" evidence="1">
    <location>
        <begin position="22"/>
        <end position="109"/>
    </location>
</feature>
<proteinExistence type="predicted"/>
<dbReference type="RefSeq" id="XP_036360018.1">
    <property type="nucleotide sequence ID" value="XM_036504125.1"/>
</dbReference>
<feature type="coiled-coil region" evidence="1">
    <location>
        <begin position="318"/>
        <end position="345"/>
    </location>
</feature>
<dbReference type="Proteomes" id="UP000515154">
    <property type="component" value="Linkage group LG6"/>
</dbReference>
<feature type="coiled-coil region" evidence="1">
    <location>
        <begin position="237"/>
        <end position="264"/>
    </location>
</feature>
<evidence type="ECO:0000313" key="3">
    <source>
        <dbReference type="RefSeq" id="XP_036360018.1"/>
    </source>
</evidence>